<protein>
    <submittedName>
        <fullName evidence="2">MBF2 family protein</fullName>
    </submittedName>
</protein>
<sequence length="118" mass="11786">MRTRSACLAAAAALSVLALAPAASAAAPTAASAPRLAACNEVGTRQPGDMLMQVRVVAANRTEASYPGYTITRIEGYTLLGGPMCITVTAGGPGTDHVSVTTAAAVGTVKIFAKPVRA</sequence>
<dbReference type="Proteomes" id="UP001432222">
    <property type="component" value="Chromosome"/>
</dbReference>
<dbReference type="PROSITE" id="PS51318">
    <property type="entry name" value="TAT"/>
    <property type="match status" value="1"/>
</dbReference>
<evidence type="ECO:0000313" key="3">
    <source>
        <dbReference type="Proteomes" id="UP001432222"/>
    </source>
</evidence>
<name>A0ABZ1U9G6_9ACTN</name>
<feature type="signal peptide" evidence="1">
    <location>
        <begin position="1"/>
        <end position="25"/>
    </location>
</feature>
<organism evidence="2 3">
    <name type="scientific">Kitasatospora purpeofusca</name>
    <dbReference type="NCBI Taxonomy" id="67352"/>
    <lineage>
        <taxon>Bacteria</taxon>
        <taxon>Bacillati</taxon>
        <taxon>Actinomycetota</taxon>
        <taxon>Actinomycetes</taxon>
        <taxon>Kitasatosporales</taxon>
        <taxon>Streptomycetaceae</taxon>
        <taxon>Kitasatospora</taxon>
    </lineage>
</organism>
<reference evidence="2" key="1">
    <citation type="submission" date="2022-10" db="EMBL/GenBank/DDBJ databases">
        <title>The complete genomes of actinobacterial strains from the NBC collection.</title>
        <authorList>
            <person name="Joergensen T.S."/>
            <person name="Alvarez Arevalo M."/>
            <person name="Sterndorff E.B."/>
            <person name="Faurdal D."/>
            <person name="Vuksanovic O."/>
            <person name="Mourched A.-S."/>
            <person name="Charusanti P."/>
            <person name="Shaw S."/>
            <person name="Blin K."/>
            <person name="Weber T."/>
        </authorList>
    </citation>
    <scope>NUCLEOTIDE SEQUENCE</scope>
    <source>
        <strain evidence="2">NBC_00222</strain>
    </source>
</reference>
<keyword evidence="3" id="KW-1185">Reference proteome</keyword>
<evidence type="ECO:0000313" key="2">
    <source>
        <dbReference type="EMBL" id="WUQ87817.1"/>
    </source>
</evidence>
<dbReference type="InterPro" id="IPR006311">
    <property type="entry name" value="TAT_signal"/>
</dbReference>
<accession>A0ABZ1U9G6</accession>
<feature type="chain" id="PRO_5046684947" evidence="1">
    <location>
        <begin position="26"/>
        <end position="118"/>
    </location>
</feature>
<dbReference type="EMBL" id="CP108110">
    <property type="protein sequence ID" value="WUQ87817.1"/>
    <property type="molecule type" value="Genomic_DNA"/>
</dbReference>
<keyword evidence="1" id="KW-0732">Signal</keyword>
<evidence type="ECO:0000256" key="1">
    <source>
        <dbReference type="SAM" id="SignalP"/>
    </source>
</evidence>
<gene>
    <name evidence="2" type="ORF">OHA16_35450</name>
</gene>
<proteinExistence type="predicted"/>
<dbReference type="RefSeq" id="WP_328958372.1">
    <property type="nucleotide sequence ID" value="NZ_CP108110.1"/>
</dbReference>